<dbReference type="EMBL" id="JAHKSW010000023">
    <property type="protein sequence ID" value="KAG7317993.1"/>
    <property type="molecule type" value="Genomic_DNA"/>
</dbReference>
<dbReference type="OrthoDB" id="9939466at2759"/>
<sequence>MSRVEEWVLENKDKIEKGVEIMSQGCEILAATVGQFHPILEAVFVASAELLSNPEGKEAKYLAEQFEKVNQKLEGIQDEIEKIALELQRTSLNKQNFDREAQMISQYEKFQEFVIAKPKFKEKKKEKFLSHYENTDLDVNLDGLYNAITGENTSGDAMLDVILATEERSRRPVEEFCARLKKLFVVGIIAVMGYTALKEGTVGEDMVKKWQFRMEDVEKRMKAAVDECVNNFPAQAKLDVEHKLVERQSHVDPEFTKFLLDALAKKYDWVSWSVRVFNHGGIFFWNWLAGKRYHGSGGGINYFDLLTKNKIRIVVSFTADPKPLHKVQIKDQIENERLKGDMMSVAESLCKSLPNCLVHAVSRYKRVEEANNFDPECYYYAVHKRAHISEICLSFVYTSATLSDLNIFHIDKAKKADNHTTIQVLIFKEIKKMAENLQQLIASKKDVVENVMEVFEQGAEVLASIAGDFFPIFSIAAPIVKLAIDNVESKEAEYMKEQFQRVRERLEVISEEIQRINDEVRKSGMDATYFSVEENVTNQFRKYMDILTAKPKFRDAKKKQFLDHFNKTGGDKNLHTLYGAVTGESFSGESVLEITLNYEQKSRRPVEDFCARLKKLFCIGLIALMGHTALKGCDDEEELLQDWATKMQVVQSKMNAVIEDCINSFPSQAEIDIKRLVRDHKDKSNQQLANMIIEKLKGKYDWVSWSVRVFNSPKGLFTSKKDFQCATGKSRFQVPSDENLNVVISYSASPEPLDKAQIQQLVQDQKKVTVPGIAELVFEMIPKCTVHAVKTSCKEMAYSWSFQDELHFFEEFKNFYLFVHSS</sequence>
<evidence type="ECO:0008006" key="4">
    <source>
        <dbReference type="Google" id="ProtNLM"/>
    </source>
</evidence>
<dbReference type="PANTHER" id="PTHR40472:SF9">
    <property type="entry name" value="RAPUNZEL 4"/>
    <property type="match status" value="1"/>
</dbReference>
<feature type="coiled-coil region" evidence="1">
    <location>
        <begin position="59"/>
        <end position="93"/>
    </location>
</feature>
<organism evidence="2 3">
    <name type="scientific">Hemibagrus wyckioides</name>
    <dbReference type="NCBI Taxonomy" id="337641"/>
    <lineage>
        <taxon>Eukaryota</taxon>
        <taxon>Metazoa</taxon>
        <taxon>Chordata</taxon>
        <taxon>Craniata</taxon>
        <taxon>Vertebrata</taxon>
        <taxon>Euteleostomi</taxon>
        <taxon>Actinopterygii</taxon>
        <taxon>Neopterygii</taxon>
        <taxon>Teleostei</taxon>
        <taxon>Ostariophysi</taxon>
        <taxon>Siluriformes</taxon>
        <taxon>Bagridae</taxon>
        <taxon>Hemibagrus</taxon>
    </lineage>
</organism>
<dbReference type="PANTHER" id="PTHR40472">
    <property type="entry name" value="RICIN B-TYPE LECTIN DOMAIN-CONTAINING PROTEIN"/>
    <property type="match status" value="1"/>
</dbReference>
<evidence type="ECO:0000313" key="2">
    <source>
        <dbReference type="EMBL" id="KAG7317993.1"/>
    </source>
</evidence>
<name>A0A9D3N7W9_9TELE</name>
<keyword evidence="1" id="KW-0175">Coiled coil</keyword>
<evidence type="ECO:0000256" key="1">
    <source>
        <dbReference type="SAM" id="Coils"/>
    </source>
</evidence>
<protein>
    <recommendedName>
        <fullName evidence="4">Rapunzel 4</fullName>
    </recommendedName>
</protein>
<keyword evidence="3" id="KW-1185">Reference proteome</keyword>
<reference evidence="2 3" key="1">
    <citation type="submission" date="2021-06" db="EMBL/GenBank/DDBJ databases">
        <title>Chromosome-level genome assembly of the red-tail catfish (Hemibagrus wyckioides).</title>
        <authorList>
            <person name="Shao F."/>
        </authorList>
    </citation>
    <scope>NUCLEOTIDE SEQUENCE [LARGE SCALE GENOMIC DNA]</scope>
    <source>
        <strain evidence="2">EC202008001</strain>
        <tissue evidence="2">Blood</tissue>
    </source>
</reference>
<accession>A0A9D3N7W9</accession>
<dbReference type="AlphaFoldDB" id="A0A9D3N7W9"/>
<dbReference type="Proteomes" id="UP000824219">
    <property type="component" value="Linkage Group LG23"/>
</dbReference>
<comment type="caution">
    <text evidence="2">The sequence shown here is derived from an EMBL/GenBank/DDBJ whole genome shotgun (WGS) entry which is preliminary data.</text>
</comment>
<dbReference type="InterPro" id="IPR039051">
    <property type="entry name" value="SE-CTX-like"/>
</dbReference>
<gene>
    <name evidence="2" type="ORF">KOW79_019028</name>
</gene>
<proteinExistence type="predicted"/>
<evidence type="ECO:0000313" key="3">
    <source>
        <dbReference type="Proteomes" id="UP000824219"/>
    </source>
</evidence>